<dbReference type="OrthoDB" id="8431286at2"/>
<organism evidence="1 2">
    <name type="scientific">Azospirillum doebereinerae</name>
    <dbReference type="NCBI Taxonomy" id="92933"/>
    <lineage>
        <taxon>Bacteria</taxon>
        <taxon>Pseudomonadati</taxon>
        <taxon>Pseudomonadota</taxon>
        <taxon>Alphaproteobacteria</taxon>
        <taxon>Rhodospirillales</taxon>
        <taxon>Azospirillaceae</taxon>
        <taxon>Azospirillum</taxon>
    </lineage>
</organism>
<keyword evidence="2" id="KW-1185">Reference proteome</keyword>
<protein>
    <recommendedName>
        <fullName evidence="3">Exo-alpha-sialidase</fullName>
    </recommendedName>
</protein>
<evidence type="ECO:0000313" key="1">
    <source>
        <dbReference type="EMBL" id="RUQ66229.1"/>
    </source>
</evidence>
<dbReference type="RefSeq" id="WP_127002500.1">
    <property type="nucleotide sequence ID" value="NZ_JBNPXW010000017.1"/>
</dbReference>
<dbReference type="Proteomes" id="UP000280346">
    <property type="component" value="Unassembled WGS sequence"/>
</dbReference>
<reference evidence="1 2" key="1">
    <citation type="submission" date="2018-12" db="EMBL/GenBank/DDBJ databases">
        <authorList>
            <person name="Yang Y."/>
        </authorList>
    </citation>
    <scope>NUCLEOTIDE SEQUENCE [LARGE SCALE GENOMIC DNA]</scope>
    <source>
        <strain evidence="1 2">GSF71</strain>
    </source>
</reference>
<gene>
    <name evidence="1" type="ORF">EJ913_23575</name>
</gene>
<dbReference type="Gene3D" id="2.120.10.70">
    <property type="entry name" value="Fucose-specific lectin"/>
    <property type="match status" value="1"/>
</dbReference>
<accession>A0A3S0X8J7</accession>
<evidence type="ECO:0000313" key="2">
    <source>
        <dbReference type="Proteomes" id="UP000280346"/>
    </source>
</evidence>
<comment type="caution">
    <text evidence="1">The sequence shown here is derived from an EMBL/GenBank/DDBJ whole genome shotgun (WGS) entry which is preliminary data.</text>
</comment>
<name>A0A3S0X8J7_9PROT</name>
<dbReference type="AlphaFoldDB" id="A0A3S0X8J7"/>
<dbReference type="EMBL" id="RZIJ01000022">
    <property type="protein sequence ID" value="RUQ66229.1"/>
    <property type="molecule type" value="Genomic_DNA"/>
</dbReference>
<sequence>MKFTDQVNLRDYAGTLGIKGSPSAAVYRDTLYVIYNGAGNDGLYFITYNGEKWSEQTKLASVVSGVGIAENSSPAAVVVHDLLYVFYNGSGNDGTYCITYDGSEVKGPVAIKGLIGSMGFLEKTSPAATVYGNPYLFWVGSGNDVYYTLRDHGTWTGQTRVKTSVPGMGVASGTSPCAIEYMANFYLFYNGAGNDGTFYTVLTNQGWQSPVGIKGQIGNMGFRENTSPTACLSGGTYKLLVFYAGSGKDGIYATSYEGTNSKSWTKQTHVVGPSGVAAGILDGTSPCAVTYRQTPYLFWNGAGDDGIFMTTVEA</sequence>
<dbReference type="SUPFAM" id="SSF89372">
    <property type="entry name" value="Fucose-specific lectin"/>
    <property type="match status" value="1"/>
</dbReference>
<proteinExistence type="predicted"/>
<evidence type="ECO:0008006" key="3">
    <source>
        <dbReference type="Google" id="ProtNLM"/>
    </source>
</evidence>